<gene>
    <name evidence="2" type="ORF">O181_094296</name>
</gene>
<feature type="compositionally biased region" description="Pro residues" evidence="1">
    <location>
        <begin position="33"/>
        <end position="43"/>
    </location>
</feature>
<dbReference type="AlphaFoldDB" id="A0A9Q3J368"/>
<dbReference type="Proteomes" id="UP000765509">
    <property type="component" value="Unassembled WGS sequence"/>
</dbReference>
<evidence type="ECO:0000256" key="1">
    <source>
        <dbReference type="SAM" id="MobiDB-lite"/>
    </source>
</evidence>
<proteinExistence type="predicted"/>
<keyword evidence="3" id="KW-1185">Reference proteome</keyword>
<reference evidence="2" key="1">
    <citation type="submission" date="2021-03" db="EMBL/GenBank/DDBJ databases">
        <title>Draft genome sequence of rust myrtle Austropuccinia psidii MF-1, a brazilian biotype.</title>
        <authorList>
            <person name="Quecine M.C."/>
            <person name="Pachon D.M.R."/>
            <person name="Bonatelli M.L."/>
            <person name="Correr F.H."/>
            <person name="Franceschini L.M."/>
            <person name="Leite T.F."/>
            <person name="Margarido G.R.A."/>
            <person name="Almeida C.A."/>
            <person name="Ferrarezi J.A."/>
            <person name="Labate C.A."/>
        </authorList>
    </citation>
    <scope>NUCLEOTIDE SEQUENCE</scope>
    <source>
        <strain evidence="2">MF-1</strain>
    </source>
</reference>
<dbReference type="EMBL" id="AVOT02061306">
    <property type="protein sequence ID" value="MBW0554581.1"/>
    <property type="molecule type" value="Genomic_DNA"/>
</dbReference>
<sequence>MPHEQTPWKPTPGPSGAQWSEDIFHEPSQHNEPPIPGPSPSSEPPEEVLTHEPEPEVAPTQSMEKPFVIIIDNTPVRSPTLPPSTPTLVLPTTSSPQCQGPIIPTMTLSRNSLTCNQH</sequence>
<feature type="compositionally biased region" description="Low complexity" evidence="1">
    <location>
        <begin position="86"/>
        <end position="96"/>
    </location>
</feature>
<protein>
    <submittedName>
        <fullName evidence="2">Uncharacterized protein</fullName>
    </submittedName>
</protein>
<organism evidence="2 3">
    <name type="scientific">Austropuccinia psidii MF-1</name>
    <dbReference type="NCBI Taxonomy" id="1389203"/>
    <lineage>
        <taxon>Eukaryota</taxon>
        <taxon>Fungi</taxon>
        <taxon>Dikarya</taxon>
        <taxon>Basidiomycota</taxon>
        <taxon>Pucciniomycotina</taxon>
        <taxon>Pucciniomycetes</taxon>
        <taxon>Pucciniales</taxon>
        <taxon>Sphaerophragmiaceae</taxon>
        <taxon>Austropuccinia</taxon>
    </lineage>
</organism>
<feature type="region of interest" description="Disordered" evidence="1">
    <location>
        <begin position="1"/>
        <end position="104"/>
    </location>
</feature>
<evidence type="ECO:0000313" key="3">
    <source>
        <dbReference type="Proteomes" id="UP000765509"/>
    </source>
</evidence>
<accession>A0A9Q3J368</accession>
<comment type="caution">
    <text evidence="2">The sequence shown here is derived from an EMBL/GenBank/DDBJ whole genome shotgun (WGS) entry which is preliminary data.</text>
</comment>
<name>A0A9Q3J368_9BASI</name>
<evidence type="ECO:0000313" key="2">
    <source>
        <dbReference type="EMBL" id="MBW0554581.1"/>
    </source>
</evidence>